<dbReference type="Proteomes" id="UP000030745">
    <property type="component" value="Unassembled WGS sequence"/>
</dbReference>
<keyword evidence="2" id="KW-0812">Transmembrane</keyword>
<evidence type="ECO:0000313" key="4">
    <source>
        <dbReference type="Proteomes" id="UP000030745"/>
    </source>
</evidence>
<feature type="compositionally biased region" description="Basic residues" evidence="1">
    <location>
        <begin position="414"/>
        <end position="429"/>
    </location>
</feature>
<evidence type="ECO:0000313" key="3">
    <source>
        <dbReference type="EMBL" id="KDO26148.1"/>
    </source>
</evidence>
<dbReference type="STRING" id="695850.A0A067C6M1"/>
<dbReference type="GeneID" id="24130726"/>
<evidence type="ECO:0000256" key="1">
    <source>
        <dbReference type="SAM" id="MobiDB-lite"/>
    </source>
</evidence>
<feature type="region of interest" description="Disordered" evidence="1">
    <location>
        <begin position="780"/>
        <end position="802"/>
    </location>
</feature>
<feature type="region of interest" description="Disordered" evidence="1">
    <location>
        <begin position="220"/>
        <end position="550"/>
    </location>
</feature>
<dbReference type="AlphaFoldDB" id="A0A067C6M1"/>
<feature type="compositionally biased region" description="Basic and acidic residues" evidence="1">
    <location>
        <begin position="507"/>
        <end position="531"/>
    </location>
</feature>
<feature type="compositionally biased region" description="Acidic residues" evidence="1">
    <location>
        <begin position="465"/>
        <end position="484"/>
    </location>
</feature>
<evidence type="ECO:0000256" key="2">
    <source>
        <dbReference type="SAM" id="Phobius"/>
    </source>
</evidence>
<name>A0A067C6M1_SAPPC</name>
<reference evidence="3 4" key="1">
    <citation type="journal article" date="2013" name="PLoS Genet.">
        <title>Distinctive expansion of potential virulence genes in the genome of the oomycete fish pathogen Saprolegnia parasitica.</title>
        <authorList>
            <person name="Jiang R.H."/>
            <person name="de Bruijn I."/>
            <person name="Haas B.J."/>
            <person name="Belmonte R."/>
            <person name="Lobach L."/>
            <person name="Christie J."/>
            <person name="van den Ackerveken G."/>
            <person name="Bottin A."/>
            <person name="Bulone V."/>
            <person name="Diaz-Moreno S.M."/>
            <person name="Dumas B."/>
            <person name="Fan L."/>
            <person name="Gaulin E."/>
            <person name="Govers F."/>
            <person name="Grenville-Briggs L.J."/>
            <person name="Horner N.R."/>
            <person name="Levin J.Z."/>
            <person name="Mammella M."/>
            <person name="Meijer H.J."/>
            <person name="Morris P."/>
            <person name="Nusbaum C."/>
            <person name="Oome S."/>
            <person name="Phillips A.J."/>
            <person name="van Rooyen D."/>
            <person name="Rzeszutek E."/>
            <person name="Saraiva M."/>
            <person name="Secombes C.J."/>
            <person name="Seidl M.F."/>
            <person name="Snel B."/>
            <person name="Stassen J.H."/>
            <person name="Sykes S."/>
            <person name="Tripathy S."/>
            <person name="van den Berg H."/>
            <person name="Vega-Arreguin J.C."/>
            <person name="Wawra S."/>
            <person name="Young S.K."/>
            <person name="Zeng Q."/>
            <person name="Dieguez-Uribeondo J."/>
            <person name="Russ C."/>
            <person name="Tyler B.M."/>
            <person name="van West P."/>
        </authorList>
    </citation>
    <scope>NUCLEOTIDE SEQUENCE [LARGE SCALE GENOMIC DNA]</scope>
    <source>
        <strain evidence="3 4">CBS 223.65</strain>
    </source>
</reference>
<protein>
    <submittedName>
        <fullName evidence="3">Uncharacterized protein</fullName>
    </submittedName>
</protein>
<keyword evidence="2" id="KW-1133">Transmembrane helix</keyword>
<dbReference type="KEGG" id="spar:SPRG_08509"/>
<accession>A0A067C6M1</accession>
<feature type="compositionally biased region" description="Low complexity" evidence="1">
    <location>
        <begin position="284"/>
        <end position="298"/>
    </location>
</feature>
<dbReference type="RefSeq" id="XP_012203142.1">
    <property type="nucleotide sequence ID" value="XM_012347752.1"/>
</dbReference>
<dbReference type="OrthoDB" id="79610at2759"/>
<feature type="region of interest" description="Disordered" evidence="1">
    <location>
        <begin position="1"/>
        <end position="52"/>
    </location>
</feature>
<feature type="transmembrane region" description="Helical" evidence="2">
    <location>
        <begin position="580"/>
        <end position="606"/>
    </location>
</feature>
<dbReference type="VEuPathDB" id="FungiDB:SPRG_08509"/>
<keyword evidence="2" id="KW-0472">Membrane</keyword>
<sequence>MDDSDDETGAAYFLPGGIADDGPPRRVVDKTPAPSFRARPTSTFGNIQPMRPQNLHAGYRMPEPSNSLLSGLGGEAMPVQNRERGIPFSGFGYGGSGPIGMGSIGVIGSASTQSPSFGRPSGPSYLSHAPSAIASHVASPAPLRAPPGLAGPVQAAPTLKRHRSDTQPFGGFMSHMRSPTAVPSPLHSTPPVAMYRSDSNTSNSDLAELNTTSVVVSHSEATVDPKNVSASPQRFGPSRVRSEGRAHDEPLETTLVKKPTARAAERKQLPKDSVPSSPRATVDSPSSASSNSSKESISPLPQHPSRPSALPAAPTPRAKQQRSPLRKVPTQEAATKTTKPERPVTRQPPRIVTEPRPTIATPEPARASTTRRPTQREKVVKETKPFAVPSTPPRAKPTTRDAMSPQARQEKSPPRHRRRRFERPIRRRAPQSVHPTPVKVIEPQVEEDAASETATPDEAVVPADESNEESCEDESQVPSTDDDVDTRARTVSEDMNASKLTPEAEEESKSAKARAKEQAKRAEKLRKEQSRKERKQLQQAKKRDVDEPAVVAPPDDLADYALAPSVSVYLRGFVVTYLRWLAAVVLHLQAVASVGLSVCMLLGLHVASYALSFHRLALRGLLVNRNIGSCFAFLYLFPLLVQYVIPWAPPWAPVCLWYAFLVQLFCTQGSTAMVATFRILLPLVFLVEGVSHHSFLLDLNGAELLLISFILSALKTGNMCSPVFFLSLSVQSFSGRPVGQLAIALYSLNAMSSLHQDWSLLEGGEESGHRHFIGEYHQPATGPLGASIQKPSGSTGGRWQAS</sequence>
<feature type="region of interest" description="Disordered" evidence="1">
    <location>
        <begin position="155"/>
        <end position="205"/>
    </location>
</feature>
<feature type="compositionally biased region" description="Basic and acidic residues" evidence="1">
    <location>
        <begin position="240"/>
        <end position="250"/>
    </location>
</feature>
<dbReference type="OMA" id="FIGEYHQ"/>
<keyword evidence="4" id="KW-1185">Reference proteome</keyword>
<proteinExistence type="predicted"/>
<gene>
    <name evidence="3" type="ORF">SPRG_08509</name>
</gene>
<feature type="compositionally biased region" description="Basic and acidic residues" evidence="1">
    <location>
        <begin position="374"/>
        <end position="384"/>
    </location>
</feature>
<feature type="transmembrane region" description="Helical" evidence="2">
    <location>
        <begin position="627"/>
        <end position="645"/>
    </location>
</feature>
<dbReference type="EMBL" id="KK583226">
    <property type="protein sequence ID" value="KDO26148.1"/>
    <property type="molecule type" value="Genomic_DNA"/>
</dbReference>
<organism evidence="3 4">
    <name type="scientific">Saprolegnia parasitica (strain CBS 223.65)</name>
    <dbReference type="NCBI Taxonomy" id="695850"/>
    <lineage>
        <taxon>Eukaryota</taxon>
        <taxon>Sar</taxon>
        <taxon>Stramenopiles</taxon>
        <taxon>Oomycota</taxon>
        <taxon>Saprolegniomycetes</taxon>
        <taxon>Saprolegniales</taxon>
        <taxon>Saprolegniaceae</taxon>
        <taxon>Saprolegnia</taxon>
    </lineage>
</organism>